<keyword evidence="1" id="KW-0812">Transmembrane</keyword>
<dbReference type="EMBL" id="CAJNNV010005859">
    <property type="protein sequence ID" value="CAE8592747.1"/>
    <property type="molecule type" value="Genomic_DNA"/>
</dbReference>
<comment type="caution">
    <text evidence="2">The sequence shown here is derived from an EMBL/GenBank/DDBJ whole genome shotgun (WGS) entry which is preliminary data.</text>
</comment>
<keyword evidence="3" id="KW-1185">Reference proteome</keyword>
<proteinExistence type="predicted"/>
<dbReference type="AlphaFoldDB" id="A0A813E449"/>
<evidence type="ECO:0000256" key="1">
    <source>
        <dbReference type="SAM" id="Phobius"/>
    </source>
</evidence>
<feature type="transmembrane region" description="Helical" evidence="1">
    <location>
        <begin position="91"/>
        <end position="111"/>
    </location>
</feature>
<reference evidence="2" key="1">
    <citation type="submission" date="2021-02" db="EMBL/GenBank/DDBJ databases">
        <authorList>
            <person name="Dougan E. K."/>
            <person name="Rhodes N."/>
            <person name="Thang M."/>
            <person name="Chan C."/>
        </authorList>
    </citation>
    <scope>NUCLEOTIDE SEQUENCE</scope>
</reference>
<dbReference type="Proteomes" id="UP000654075">
    <property type="component" value="Unassembled WGS sequence"/>
</dbReference>
<organism evidence="2 3">
    <name type="scientific">Polarella glacialis</name>
    <name type="common">Dinoflagellate</name>
    <dbReference type="NCBI Taxonomy" id="89957"/>
    <lineage>
        <taxon>Eukaryota</taxon>
        <taxon>Sar</taxon>
        <taxon>Alveolata</taxon>
        <taxon>Dinophyceae</taxon>
        <taxon>Suessiales</taxon>
        <taxon>Suessiaceae</taxon>
        <taxon>Polarella</taxon>
    </lineage>
</organism>
<gene>
    <name evidence="2" type="ORF">PGLA1383_LOCUS11379</name>
</gene>
<keyword evidence="1" id="KW-1133">Transmembrane helix</keyword>
<protein>
    <submittedName>
        <fullName evidence="2">Uncharacterized protein</fullName>
    </submittedName>
</protein>
<feature type="transmembrane region" description="Helical" evidence="1">
    <location>
        <begin position="27"/>
        <end position="46"/>
    </location>
</feature>
<keyword evidence="1" id="KW-0472">Membrane</keyword>
<sequence>MSNGHLQPSVYTSQSDFAEDTMKTMEMAHFMVFAFGIFGLLVYCLGVEEQSLSPRRNLSTEPFAELAEPLRGVEVTVAHVTCLPSSCWSSIGMILCVLGAGCIALAVMLLISS</sequence>
<evidence type="ECO:0000313" key="2">
    <source>
        <dbReference type="EMBL" id="CAE8592747.1"/>
    </source>
</evidence>
<evidence type="ECO:0000313" key="3">
    <source>
        <dbReference type="Proteomes" id="UP000654075"/>
    </source>
</evidence>
<name>A0A813E449_POLGL</name>
<accession>A0A813E449</accession>